<dbReference type="GO" id="GO:0003677">
    <property type="term" value="F:DNA binding"/>
    <property type="evidence" value="ECO:0007669"/>
    <property type="project" value="UniProtKB-UniRule"/>
</dbReference>
<dbReference type="PANTHER" id="PTHR47696:SF1">
    <property type="entry name" value="THAP DOMAIN-CONTAINING PROTEIN 2"/>
    <property type="match status" value="1"/>
</dbReference>
<protein>
    <recommendedName>
        <fullName evidence="7">THAP-type domain-containing protein</fullName>
    </recommendedName>
</protein>
<comment type="caution">
    <text evidence="8">The sequence shown here is derived from an EMBL/GenBank/DDBJ whole genome shotgun (WGS) entry which is preliminary data.</text>
</comment>
<keyword evidence="2 5" id="KW-0863">Zinc-finger</keyword>
<dbReference type="SUPFAM" id="SSF57716">
    <property type="entry name" value="Glucocorticoid receptor-like (DNA-binding domain)"/>
    <property type="match status" value="1"/>
</dbReference>
<evidence type="ECO:0000256" key="4">
    <source>
        <dbReference type="ARBA" id="ARBA00023125"/>
    </source>
</evidence>
<evidence type="ECO:0000256" key="1">
    <source>
        <dbReference type="ARBA" id="ARBA00022723"/>
    </source>
</evidence>
<dbReference type="EMBL" id="JBBCAQ010000006">
    <property type="protein sequence ID" value="KAK7603513.1"/>
    <property type="molecule type" value="Genomic_DNA"/>
</dbReference>
<name>A0AAN9Y817_9HEMI</name>
<evidence type="ECO:0000256" key="3">
    <source>
        <dbReference type="ARBA" id="ARBA00022833"/>
    </source>
</evidence>
<evidence type="ECO:0000313" key="9">
    <source>
        <dbReference type="Proteomes" id="UP001367676"/>
    </source>
</evidence>
<dbReference type="PANTHER" id="PTHR47696">
    <property type="entry name" value="THAP DOMAIN-CONTAINING PROTEIN 2"/>
    <property type="match status" value="1"/>
</dbReference>
<dbReference type="Pfam" id="PF05485">
    <property type="entry name" value="THAP"/>
    <property type="match status" value="1"/>
</dbReference>
<sequence>MKRDKWTPTKYSKLCSNHFSSDSYETSGWSSKPKLKSDAVPTMFQFPKHLQKPEKLRKSPNLRKHKIKEAMDLLLQSKNTEQNENSLEVENVPKPKRPRLCYLGDLQKHMAEESEAKPENFLAYANLTEKILEKKNKQIKCLQQKNQRLNKRFENLQSLVSDLLEKNLITDEIAQSVIV</sequence>
<evidence type="ECO:0000256" key="2">
    <source>
        <dbReference type="ARBA" id="ARBA00022771"/>
    </source>
</evidence>
<dbReference type="Proteomes" id="UP001367676">
    <property type="component" value="Unassembled WGS sequence"/>
</dbReference>
<reference evidence="8 9" key="1">
    <citation type="submission" date="2024-03" db="EMBL/GenBank/DDBJ databases">
        <title>Adaptation during the transition from Ophiocordyceps entomopathogen to insect associate is accompanied by gene loss and intensified selection.</title>
        <authorList>
            <person name="Ward C.M."/>
            <person name="Onetto C.A."/>
            <person name="Borneman A.R."/>
        </authorList>
    </citation>
    <scope>NUCLEOTIDE SEQUENCE [LARGE SCALE GENOMIC DNA]</scope>
    <source>
        <strain evidence="8">AWRI1</strain>
        <tissue evidence="8">Single Adult Female</tissue>
    </source>
</reference>
<keyword evidence="6" id="KW-0175">Coiled coil</keyword>
<organism evidence="8 9">
    <name type="scientific">Parthenolecanium corni</name>
    <dbReference type="NCBI Taxonomy" id="536013"/>
    <lineage>
        <taxon>Eukaryota</taxon>
        <taxon>Metazoa</taxon>
        <taxon>Ecdysozoa</taxon>
        <taxon>Arthropoda</taxon>
        <taxon>Hexapoda</taxon>
        <taxon>Insecta</taxon>
        <taxon>Pterygota</taxon>
        <taxon>Neoptera</taxon>
        <taxon>Paraneoptera</taxon>
        <taxon>Hemiptera</taxon>
        <taxon>Sternorrhyncha</taxon>
        <taxon>Coccoidea</taxon>
        <taxon>Coccidae</taxon>
        <taxon>Parthenolecanium</taxon>
    </lineage>
</organism>
<gene>
    <name evidence="8" type="ORF">V9T40_003512</name>
</gene>
<feature type="coiled-coil region" evidence="6">
    <location>
        <begin position="125"/>
        <end position="166"/>
    </location>
</feature>
<evidence type="ECO:0000256" key="6">
    <source>
        <dbReference type="SAM" id="Coils"/>
    </source>
</evidence>
<evidence type="ECO:0000313" key="8">
    <source>
        <dbReference type="EMBL" id="KAK7603513.1"/>
    </source>
</evidence>
<evidence type="ECO:0000256" key="5">
    <source>
        <dbReference type="PROSITE-ProRule" id="PRU00309"/>
    </source>
</evidence>
<keyword evidence="3" id="KW-0862">Zinc</keyword>
<accession>A0AAN9Y817</accession>
<keyword evidence="4 5" id="KW-0238">DNA-binding</keyword>
<keyword evidence="9" id="KW-1185">Reference proteome</keyword>
<proteinExistence type="predicted"/>
<dbReference type="GO" id="GO:0008270">
    <property type="term" value="F:zinc ion binding"/>
    <property type="evidence" value="ECO:0007669"/>
    <property type="project" value="UniProtKB-KW"/>
</dbReference>
<feature type="domain" description="THAP-type" evidence="7">
    <location>
        <begin position="1"/>
        <end position="44"/>
    </location>
</feature>
<dbReference type="AlphaFoldDB" id="A0AAN9Y817"/>
<evidence type="ECO:0000259" key="7">
    <source>
        <dbReference type="PROSITE" id="PS50950"/>
    </source>
</evidence>
<dbReference type="PROSITE" id="PS50950">
    <property type="entry name" value="ZF_THAP"/>
    <property type="match status" value="1"/>
</dbReference>
<keyword evidence="1" id="KW-0479">Metal-binding</keyword>
<dbReference type="InterPro" id="IPR006612">
    <property type="entry name" value="THAP_Znf"/>
</dbReference>
<dbReference type="InterPro" id="IPR026521">
    <property type="entry name" value="THAP2"/>
</dbReference>